<accession>A0A8J2X4D2</accession>
<dbReference type="Gene3D" id="2.60.40.10">
    <property type="entry name" value="Immunoglobulins"/>
    <property type="match status" value="1"/>
</dbReference>
<evidence type="ECO:0000256" key="1">
    <source>
        <dbReference type="ARBA" id="ARBA00022729"/>
    </source>
</evidence>
<feature type="domain" description="Fibronectin type-III" evidence="5">
    <location>
        <begin position="408"/>
        <end position="519"/>
    </location>
</feature>
<evidence type="ECO:0000259" key="5">
    <source>
        <dbReference type="PROSITE" id="PS50853"/>
    </source>
</evidence>
<comment type="caution">
    <text evidence="6">The sequence shown here is derived from an EMBL/GenBank/DDBJ whole genome shotgun (WGS) entry which is preliminary data.</text>
</comment>
<organism evidence="6 7">
    <name type="scientific">Pelagomonas calceolata</name>
    <dbReference type="NCBI Taxonomy" id="35677"/>
    <lineage>
        <taxon>Eukaryota</taxon>
        <taxon>Sar</taxon>
        <taxon>Stramenopiles</taxon>
        <taxon>Ochrophyta</taxon>
        <taxon>Pelagophyceae</taxon>
        <taxon>Pelagomonadales</taxon>
        <taxon>Pelagomonadaceae</taxon>
        <taxon>Pelagomonas</taxon>
    </lineage>
</organism>
<dbReference type="PANTHER" id="PTHR22702:SF1">
    <property type="entry name" value="PROTEASE-ASSOCIATED DOMAIN-CONTAINING PROTEIN 1"/>
    <property type="match status" value="1"/>
</dbReference>
<keyword evidence="2" id="KW-0325">Glycoprotein</keyword>
<dbReference type="AlphaFoldDB" id="A0A8J2X4D2"/>
<gene>
    <name evidence="6" type="ORF">PECAL_4P13410</name>
</gene>
<dbReference type="PROSITE" id="PS50853">
    <property type="entry name" value="FN3"/>
    <property type="match status" value="1"/>
</dbReference>
<dbReference type="SUPFAM" id="SSF49265">
    <property type="entry name" value="Fibronectin type III"/>
    <property type="match status" value="1"/>
</dbReference>
<evidence type="ECO:0000256" key="3">
    <source>
        <dbReference type="SAM" id="MobiDB-lite"/>
    </source>
</evidence>
<dbReference type="OrthoDB" id="206201at2759"/>
<keyword evidence="7" id="KW-1185">Reference proteome</keyword>
<dbReference type="Pfam" id="PF02225">
    <property type="entry name" value="PA"/>
    <property type="match status" value="1"/>
</dbReference>
<dbReference type="InterPro" id="IPR003961">
    <property type="entry name" value="FN3_dom"/>
</dbReference>
<protein>
    <recommendedName>
        <fullName evidence="5">Fibronectin type-III domain-containing protein</fullName>
    </recommendedName>
</protein>
<reference evidence="6" key="1">
    <citation type="submission" date="2021-11" db="EMBL/GenBank/DDBJ databases">
        <authorList>
            <consortium name="Genoscope - CEA"/>
            <person name="William W."/>
        </authorList>
    </citation>
    <scope>NUCLEOTIDE SEQUENCE</scope>
</reference>
<keyword evidence="1 4" id="KW-0732">Signal</keyword>
<feature type="region of interest" description="Disordered" evidence="3">
    <location>
        <begin position="244"/>
        <end position="263"/>
    </location>
</feature>
<dbReference type="InterPro" id="IPR046450">
    <property type="entry name" value="PA_dom_sf"/>
</dbReference>
<dbReference type="Gene3D" id="3.50.30.30">
    <property type="match status" value="1"/>
</dbReference>
<evidence type="ECO:0000256" key="2">
    <source>
        <dbReference type="ARBA" id="ARBA00023180"/>
    </source>
</evidence>
<feature type="chain" id="PRO_5035295481" description="Fibronectin type-III domain-containing protein" evidence="4">
    <location>
        <begin position="20"/>
        <end position="763"/>
    </location>
</feature>
<dbReference type="Proteomes" id="UP000789595">
    <property type="component" value="Unassembled WGS sequence"/>
</dbReference>
<name>A0A8J2X4D2_9STRA</name>
<evidence type="ECO:0000256" key="4">
    <source>
        <dbReference type="SAM" id="SignalP"/>
    </source>
</evidence>
<feature type="signal peptide" evidence="4">
    <location>
        <begin position="1"/>
        <end position="19"/>
    </location>
</feature>
<proteinExistence type="predicted"/>
<dbReference type="PANTHER" id="PTHR22702">
    <property type="entry name" value="PROTEASE-ASSOCIATED DOMAIN-CONTAINING PROTEIN"/>
    <property type="match status" value="1"/>
</dbReference>
<evidence type="ECO:0000313" key="6">
    <source>
        <dbReference type="EMBL" id="CAH0374081.1"/>
    </source>
</evidence>
<evidence type="ECO:0000313" key="7">
    <source>
        <dbReference type="Proteomes" id="UP000789595"/>
    </source>
</evidence>
<sequence length="763" mass="83327">MVRAARAALALITLPYVDAALKTYANASTELTNLEHFFDAHLSTGLPALLGARPPVDGDVDKALKGCAKTGLALDACPALLEVLSVPRYAAHDYVARAAGLRNASQESASPLFLYGGAKDDGCTQPAHSLYAVLKGTASATGAFGTAKLDDDAKAMLFVPGNDDKLTFTVSKGAAVRFCVVDASNVHSVRRLAKESPDVHFPHAKSLVISELLTALDDPEFDFVMARSYSEMPWSEFATWPRPAPEEKPVHQQTKRQRKNFGSWQSEQRWNWRVVSATIPELPPPEVVHAGRERCELRLSSSYERRKHDDRPFGFEVQFEQVTPPDASLGEVAAWGPGDEKGTQRFDAASHRQEKHETVFANHKSYIVDVKDTLPARGYVFRVRVYYGEVEGPWSKPSEEASTPARGAPSKIVGSSVQALGRGLTLTVPRPFDDGGSTIKGLVLRFRHHDSENFPGAWRHVGSFATKDWPLQLDVTNELLTSREDSSHNHSYEFSVAPYNRLGVAPWSGPTAPCATNNEEKAVSYGHGAFDRHTRHHIPTDDELVQIATEEGKKLYEEASHYVRKHLDDLFDEHAHSVHGPLVSIGGSLTASLDVYDSLHNYRRPNARPDYSAQAWLCHWSPRGHKAVAELVAADPLDACSTHKNAAPLRGRVVLVKRGQCPLATKALLAQRAGALGVVIADNGKCTALDQYCVPGADRSRGEAWARLDLQRPWAGVHIPVVLVLADSAAHVLEHFPVGDGMNGTVAHSLFSEEEEAGKGGEL</sequence>
<dbReference type="EMBL" id="CAKKNE010000004">
    <property type="protein sequence ID" value="CAH0374081.1"/>
    <property type="molecule type" value="Genomic_DNA"/>
</dbReference>
<dbReference type="SUPFAM" id="SSF52025">
    <property type="entry name" value="PA domain"/>
    <property type="match status" value="1"/>
</dbReference>
<dbReference type="InterPro" id="IPR003137">
    <property type="entry name" value="PA_domain"/>
</dbReference>
<dbReference type="InterPro" id="IPR036116">
    <property type="entry name" value="FN3_sf"/>
</dbReference>
<dbReference type="InterPro" id="IPR013783">
    <property type="entry name" value="Ig-like_fold"/>
</dbReference>